<keyword evidence="1" id="KW-1133">Transmembrane helix</keyword>
<gene>
    <name evidence="2" type="ORF">AMATHDRAFT_48790</name>
</gene>
<keyword evidence="1" id="KW-0472">Membrane</keyword>
<sequence length="448" mass="49139">MVQLTFDDTDPSITYSGGWLSQCSGDPNKEYNGTVHSTFQRDASATIHFTGKMLLTTSYLIHMVLGSYITVYGTSPNIGQTEDECAYTFSLDRGPRISFHVPSQITFYRQALFQPNFVLEDGLHELEIINQGCPLLLDYYAITPSRFITSVFIIDNFDSRIQYADETWLGYGQMLNPSKFVVSPNASDWQSTLHSPLGEATASFTFNGSFIAVFGVLLPKTLLPNVTFALDQSEAIFLESNAQKSNLSLHQQIMFMSQILPRDTHTLVIRVGKNSSPFIFDHIVIDTSDYGISSPTASTVGNPQLTLPPDISAPFRGARINEGAIAGAVVGTLVFASLIVLIIVFKRRSRRSLHSKAIAPGHKYWSILSLSSHSHNSEPSQGSHDSINIEVPFRFLKTTYVDGIGRPVPSYAGSSLVTPVPSVVGNIVIPASGVNGFLKSILKKIRMA</sequence>
<accession>A0A2A9NNM1</accession>
<name>A0A2A9NNM1_9AGAR</name>
<keyword evidence="1" id="KW-0812">Transmembrane</keyword>
<dbReference type="OrthoDB" id="3265734at2759"/>
<feature type="transmembrane region" description="Helical" evidence="1">
    <location>
        <begin position="324"/>
        <end position="345"/>
    </location>
</feature>
<evidence type="ECO:0000256" key="1">
    <source>
        <dbReference type="SAM" id="Phobius"/>
    </source>
</evidence>
<reference evidence="2 3" key="1">
    <citation type="submission" date="2014-02" db="EMBL/GenBank/DDBJ databases">
        <title>Transposable element dynamics among asymbiotic and ectomycorrhizal Amanita fungi.</title>
        <authorList>
            <consortium name="DOE Joint Genome Institute"/>
            <person name="Hess J."/>
            <person name="Skrede I."/>
            <person name="Wolfe B."/>
            <person name="LaButti K."/>
            <person name="Ohm R.A."/>
            <person name="Grigoriev I.V."/>
            <person name="Pringle A."/>
        </authorList>
    </citation>
    <scope>NUCLEOTIDE SEQUENCE [LARGE SCALE GENOMIC DNA]</scope>
    <source>
        <strain evidence="2 3">SKay4041</strain>
    </source>
</reference>
<proteinExistence type="predicted"/>
<dbReference type="Gene3D" id="2.60.120.260">
    <property type="entry name" value="Galactose-binding domain-like"/>
    <property type="match status" value="1"/>
</dbReference>
<organism evidence="2 3">
    <name type="scientific">Amanita thiersii Skay4041</name>
    <dbReference type="NCBI Taxonomy" id="703135"/>
    <lineage>
        <taxon>Eukaryota</taxon>
        <taxon>Fungi</taxon>
        <taxon>Dikarya</taxon>
        <taxon>Basidiomycota</taxon>
        <taxon>Agaricomycotina</taxon>
        <taxon>Agaricomycetes</taxon>
        <taxon>Agaricomycetidae</taxon>
        <taxon>Agaricales</taxon>
        <taxon>Pluteineae</taxon>
        <taxon>Amanitaceae</taxon>
        <taxon>Amanita</taxon>
    </lineage>
</organism>
<evidence type="ECO:0000313" key="3">
    <source>
        <dbReference type="Proteomes" id="UP000242287"/>
    </source>
</evidence>
<dbReference type="AlphaFoldDB" id="A0A2A9NNM1"/>
<dbReference type="Proteomes" id="UP000242287">
    <property type="component" value="Unassembled WGS sequence"/>
</dbReference>
<dbReference type="EMBL" id="KZ302032">
    <property type="protein sequence ID" value="PFH49336.1"/>
    <property type="molecule type" value="Genomic_DNA"/>
</dbReference>
<keyword evidence="3" id="KW-1185">Reference proteome</keyword>
<evidence type="ECO:0000313" key="2">
    <source>
        <dbReference type="EMBL" id="PFH49336.1"/>
    </source>
</evidence>
<protein>
    <submittedName>
        <fullName evidence="2">Uncharacterized protein</fullName>
    </submittedName>
</protein>